<comment type="caution">
    <text evidence="1">The sequence shown here is derived from an EMBL/GenBank/DDBJ whole genome shotgun (WGS) entry which is preliminary data.</text>
</comment>
<dbReference type="Proteomes" id="UP000240009">
    <property type="component" value="Unassembled WGS sequence"/>
</dbReference>
<name>A0A2S8G6Q6_9BACT</name>
<protein>
    <submittedName>
        <fullName evidence="1">Uncharacterized protein</fullName>
    </submittedName>
</protein>
<organism evidence="1 2">
    <name type="scientific">Blastopirellula marina</name>
    <dbReference type="NCBI Taxonomy" id="124"/>
    <lineage>
        <taxon>Bacteria</taxon>
        <taxon>Pseudomonadati</taxon>
        <taxon>Planctomycetota</taxon>
        <taxon>Planctomycetia</taxon>
        <taxon>Pirellulales</taxon>
        <taxon>Pirellulaceae</taxon>
        <taxon>Blastopirellula</taxon>
    </lineage>
</organism>
<evidence type="ECO:0000313" key="1">
    <source>
        <dbReference type="EMBL" id="PQO40119.1"/>
    </source>
</evidence>
<dbReference type="AlphaFoldDB" id="A0A2S8G6Q6"/>
<evidence type="ECO:0000313" key="2">
    <source>
        <dbReference type="Proteomes" id="UP000240009"/>
    </source>
</evidence>
<reference evidence="1 2" key="1">
    <citation type="submission" date="2018-02" db="EMBL/GenBank/DDBJ databases">
        <title>Comparative genomes isolates from brazilian mangrove.</title>
        <authorList>
            <person name="Araujo J.E."/>
            <person name="Taketani R.G."/>
            <person name="Silva M.C.P."/>
            <person name="Loureco M.V."/>
            <person name="Andreote F.D."/>
        </authorList>
    </citation>
    <scope>NUCLEOTIDE SEQUENCE [LARGE SCALE GENOMIC DNA]</scope>
    <source>
        <strain evidence="1 2">HEX-2 MGV</strain>
    </source>
</reference>
<sequence>MRCPMQLVISSTGNIRCLYDETLDLHTLGKLSISRGSHVEPNDDGQWFADLAPVGGPRLGPFKNRSIALSAEVSWLEEHWLSSSQRLAH</sequence>
<accession>A0A2S8G6Q6</accession>
<proteinExistence type="predicted"/>
<dbReference type="EMBL" id="PUIA01000015">
    <property type="protein sequence ID" value="PQO40119.1"/>
    <property type="molecule type" value="Genomic_DNA"/>
</dbReference>
<gene>
    <name evidence="1" type="ORF">C5Y96_01935</name>
</gene>
<dbReference type="OrthoDB" id="280020at2"/>